<dbReference type="Proteomes" id="UP000789860">
    <property type="component" value="Unassembled WGS sequence"/>
</dbReference>
<dbReference type="EMBL" id="CAJVPM010003496">
    <property type="protein sequence ID" value="CAG8502051.1"/>
    <property type="molecule type" value="Genomic_DNA"/>
</dbReference>
<evidence type="ECO:0000313" key="2">
    <source>
        <dbReference type="Proteomes" id="UP000789860"/>
    </source>
</evidence>
<accession>A0ACA9L2D2</accession>
<organism evidence="1 2">
    <name type="scientific">Scutellospora calospora</name>
    <dbReference type="NCBI Taxonomy" id="85575"/>
    <lineage>
        <taxon>Eukaryota</taxon>
        <taxon>Fungi</taxon>
        <taxon>Fungi incertae sedis</taxon>
        <taxon>Mucoromycota</taxon>
        <taxon>Glomeromycotina</taxon>
        <taxon>Glomeromycetes</taxon>
        <taxon>Diversisporales</taxon>
        <taxon>Gigasporaceae</taxon>
        <taxon>Scutellospora</taxon>
    </lineage>
</organism>
<proteinExistence type="predicted"/>
<reference evidence="1" key="1">
    <citation type="submission" date="2021-06" db="EMBL/GenBank/DDBJ databases">
        <authorList>
            <person name="Kallberg Y."/>
            <person name="Tangrot J."/>
            <person name="Rosling A."/>
        </authorList>
    </citation>
    <scope>NUCLEOTIDE SEQUENCE</scope>
    <source>
        <strain evidence="1">AU212A</strain>
    </source>
</reference>
<evidence type="ECO:0000313" key="1">
    <source>
        <dbReference type="EMBL" id="CAG8502051.1"/>
    </source>
</evidence>
<name>A0ACA9L2D2_9GLOM</name>
<gene>
    <name evidence="1" type="ORF">SCALOS_LOCUS3284</name>
</gene>
<sequence length="200" mass="22844">MGNKISIKITKKLNKKKRIKFSSSKNETLDSANSSNSRLTSNLRIVDGRPYFDEDFSMYMFPIDWEEADRIQALHFVLKHILGGNYSAPLSNIIKPGSKILDIGCGPGHCLETSQEFTNAEFYGIDLISTFPDMIKPPNCYFQTCNILDGLPFDDNEFDYIFMRHMLTIMKKSQWNSVLKDIMRVMKPGGVIESVELNLI</sequence>
<protein>
    <submittedName>
        <fullName evidence="1">8447_t:CDS:1</fullName>
    </submittedName>
</protein>
<keyword evidence="2" id="KW-1185">Reference proteome</keyword>
<feature type="non-terminal residue" evidence="1">
    <location>
        <position position="200"/>
    </location>
</feature>
<comment type="caution">
    <text evidence="1">The sequence shown here is derived from an EMBL/GenBank/DDBJ whole genome shotgun (WGS) entry which is preliminary data.</text>
</comment>